<evidence type="ECO:0000256" key="3">
    <source>
        <dbReference type="ARBA" id="ARBA00022676"/>
    </source>
</evidence>
<evidence type="ECO:0000313" key="10">
    <source>
        <dbReference type="EMBL" id="CAE0714958.1"/>
    </source>
</evidence>
<feature type="transmembrane region" description="Helical" evidence="9">
    <location>
        <begin position="56"/>
        <end position="76"/>
    </location>
</feature>
<keyword evidence="6 9" id="KW-1133">Transmembrane helix</keyword>
<dbReference type="EMBL" id="HBIX01010162">
    <property type="protein sequence ID" value="CAE0714961.1"/>
    <property type="molecule type" value="Transcribed_RNA"/>
</dbReference>
<comment type="similarity">
    <text evidence="2">Belongs to the glycosyltransferase 92 family.</text>
</comment>
<feature type="region of interest" description="Disordered" evidence="8">
    <location>
        <begin position="1"/>
        <end position="46"/>
    </location>
</feature>
<dbReference type="GO" id="GO:0005737">
    <property type="term" value="C:cytoplasm"/>
    <property type="evidence" value="ECO:0007669"/>
    <property type="project" value="TreeGrafter"/>
</dbReference>
<dbReference type="EMBL" id="HBIX01010159">
    <property type="protein sequence ID" value="CAE0714958.1"/>
    <property type="molecule type" value="Transcribed_RNA"/>
</dbReference>
<keyword evidence="5 9" id="KW-0812">Transmembrane</keyword>
<proteinExistence type="inferred from homology"/>
<organism evidence="11">
    <name type="scientific">Pseudo-nitzschia australis</name>
    <dbReference type="NCBI Taxonomy" id="44445"/>
    <lineage>
        <taxon>Eukaryota</taxon>
        <taxon>Sar</taxon>
        <taxon>Stramenopiles</taxon>
        <taxon>Ochrophyta</taxon>
        <taxon>Bacillariophyta</taxon>
        <taxon>Bacillariophyceae</taxon>
        <taxon>Bacillariophycidae</taxon>
        <taxon>Bacillariales</taxon>
        <taxon>Bacillariaceae</taxon>
        <taxon>Pseudo-nitzschia</taxon>
    </lineage>
</organism>
<evidence type="ECO:0000256" key="1">
    <source>
        <dbReference type="ARBA" id="ARBA00004167"/>
    </source>
</evidence>
<dbReference type="AlphaFoldDB" id="A0A6U9Y292"/>
<evidence type="ECO:0000313" key="11">
    <source>
        <dbReference type="EMBL" id="CAE0714961.1"/>
    </source>
</evidence>
<accession>A0A6U9Y292</accession>
<reference evidence="11" key="1">
    <citation type="submission" date="2021-01" db="EMBL/GenBank/DDBJ databases">
        <authorList>
            <person name="Corre E."/>
            <person name="Pelletier E."/>
            <person name="Niang G."/>
            <person name="Scheremetjew M."/>
            <person name="Finn R."/>
            <person name="Kale V."/>
            <person name="Holt S."/>
            <person name="Cochrane G."/>
            <person name="Meng A."/>
            <person name="Brown T."/>
            <person name="Cohen L."/>
        </authorList>
    </citation>
    <scope>NUCLEOTIDE SEQUENCE</scope>
    <source>
        <strain evidence="11">10249 10 AB</strain>
    </source>
</reference>
<keyword evidence="4" id="KW-0808">Transferase</keyword>
<evidence type="ECO:0000256" key="7">
    <source>
        <dbReference type="ARBA" id="ARBA00023136"/>
    </source>
</evidence>
<dbReference type="InterPro" id="IPR008166">
    <property type="entry name" value="Glyco_transf_92"/>
</dbReference>
<gene>
    <name evidence="10" type="ORF">PAUS00366_LOCUS7710</name>
    <name evidence="11" type="ORF">PAUS00366_LOCUS7713</name>
</gene>
<feature type="compositionally biased region" description="Polar residues" evidence="8">
    <location>
        <begin position="7"/>
        <end position="26"/>
    </location>
</feature>
<protein>
    <recommendedName>
        <fullName evidence="12">Glycosyltransferase family 92 protein</fullName>
    </recommendedName>
</protein>
<feature type="region of interest" description="Disordered" evidence="8">
    <location>
        <begin position="116"/>
        <end position="135"/>
    </location>
</feature>
<evidence type="ECO:0000256" key="5">
    <source>
        <dbReference type="ARBA" id="ARBA00022692"/>
    </source>
</evidence>
<dbReference type="Pfam" id="PF01697">
    <property type="entry name" value="Glyco_transf_92"/>
    <property type="match status" value="1"/>
</dbReference>
<evidence type="ECO:0008006" key="12">
    <source>
        <dbReference type="Google" id="ProtNLM"/>
    </source>
</evidence>
<dbReference type="GO" id="GO:0016020">
    <property type="term" value="C:membrane"/>
    <property type="evidence" value="ECO:0007669"/>
    <property type="project" value="UniProtKB-SubCell"/>
</dbReference>
<keyword evidence="7 9" id="KW-0472">Membrane</keyword>
<dbReference type="PANTHER" id="PTHR21461:SF69">
    <property type="entry name" value="GLYCOSYLTRANSFERASE FAMILY 92 PROTEIN"/>
    <property type="match status" value="1"/>
</dbReference>
<dbReference type="PANTHER" id="PTHR21461">
    <property type="entry name" value="GLYCOSYLTRANSFERASE FAMILY 92 PROTEIN"/>
    <property type="match status" value="1"/>
</dbReference>
<evidence type="ECO:0000256" key="8">
    <source>
        <dbReference type="SAM" id="MobiDB-lite"/>
    </source>
</evidence>
<evidence type="ECO:0000256" key="4">
    <source>
        <dbReference type="ARBA" id="ARBA00022679"/>
    </source>
</evidence>
<comment type="subcellular location">
    <subcellularLocation>
        <location evidence="1">Membrane</location>
        <topology evidence="1">Single-pass membrane protein</topology>
    </subcellularLocation>
</comment>
<name>A0A6U9Y292_9STRA</name>
<keyword evidence="3" id="KW-0328">Glycosyltransferase</keyword>
<evidence type="ECO:0000256" key="9">
    <source>
        <dbReference type="SAM" id="Phobius"/>
    </source>
</evidence>
<evidence type="ECO:0000256" key="6">
    <source>
        <dbReference type="ARBA" id="ARBA00022989"/>
    </source>
</evidence>
<sequence>MGLKAPSSKSNGMPNQKSQNGSNNLTGIGMSARKRSPATGMMPKKPRISRATLQRVFITMLGVVFFLWLTITIMVLRSGQSNVFEKGMQSDWGPMVLNRNNNKVLLEHMANLRKTHDKESGATRQLEKQQEEHEQLTVNKKNIVPADRFPNKKFVGQLDTNKASSKVDMEEVDIFEMQHPEEIKKAQGISSISSSSSLSSSTILKAYLEPIHLQDWEEKPLPVRNVTQKQLTTIDYPRVNSCRKLPELWPIDDFPDADPFLPWIHDVFPTDDGKFIQFVAQNKRRCQSGTTPDQVDILEKMQPQVSLFQHVPVQRISIENSEGTEETRYKLTTHEEADPDGVETRFICRFSNGQETLSQFNLHYDYVATRKHIRKVHSREGHKDHKSLHTSQLIFLCPVPEQLVETVREGTSVVDDWATLFVTLVPIRTPPRYGAPGRFLPPKYQYGTPHNFTVSTEWGASHVLPRVEDSGRWENVPICLPTYKAYPTATSPPKEVQPETPIGVSLFQSTKNTKKHRVVACAWASLTYSTRGDRFKIDDGARRADEWIRFHLLTGIDHIFIYDNSHEGNGFRDVADQFPGRVTRVPWPATVCNNNRNFHDSPGERSSQYAAESSCRLRFGPHTDWMANMDIDEYITPVGNYSNIQNFLTNLDDQGTKIVSFGSWRSWPRKDMIEAPVPIHNKSICDEPYPCFHLKVRNQKSVLQTYNCDRQLVKTEKMPAEKQIYRTDYVLQHFVHFSTVTVFTMMGRLETRATGLDYGHVAPDPLSRFANENTEVTMLHSKAIATQDTAGWQTRCTGEQKKGSCRIGVAYPSLNVSSSEATKDSDGWLYNCYVNPKIENYWVPLLNEELKKSKIIDFQAKEVL</sequence>
<evidence type="ECO:0000256" key="2">
    <source>
        <dbReference type="ARBA" id="ARBA00007647"/>
    </source>
</evidence>
<dbReference type="GO" id="GO:0016757">
    <property type="term" value="F:glycosyltransferase activity"/>
    <property type="evidence" value="ECO:0007669"/>
    <property type="project" value="UniProtKB-KW"/>
</dbReference>